<comment type="caution">
    <text evidence="1">The sequence shown here is derived from an EMBL/GenBank/DDBJ whole genome shotgun (WGS) entry which is preliminary data.</text>
</comment>
<reference evidence="1 2" key="1">
    <citation type="submission" date="2018-02" db="EMBL/GenBank/DDBJ databases">
        <title>8 Nocardia nova and 1 Nocardia cyriacigeorgica strain used for evolution to TMP-SMX.</title>
        <authorList>
            <person name="Mehta H."/>
            <person name="Weng J."/>
            <person name="Shamoo Y."/>
        </authorList>
    </citation>
    <scope>NUCLEOTIDE SEQUENCE [LARGE SCALE GENOMIC DNA]</scope>
    <source>
        <strain evidence="1 2">MDA3139</strain>
    </source>
</reference>
<organism evidence="1 2">
    <name type="scientific">Nocardia nova</name>
    <dbReference type="NCBI Taxonomy" id="37330"/>
    <lineage>
        <taxon>Bacteria</taxon>
        <taxon>Bacillati</taxon>
        <taxon>Actinomycetota</taxon>
        <taxon>Actinomycetes</taxon>
        <taxon>Mycobacteriales</taxon>
        <taxon>Nocardiaceae</taxon>
        <taxon>Nocardia</taxon>
    </lineage>
</organism>
<dbReference type="Proteomes" id="UP000239874">
    <property type="component" value="Unassembled WGS sequence"/>
</dbReference>
<evidence type="ECO:0008006" key="3">
    <source>
        <dbReference type="Google" id="ProtNLM"/>
    </source>
</evidence>
<dbReference type="SUPFAM" id="SSF53756">
    <property type="entry name" value="UDP-Glycosyltransferase/glycogen phosphorylase"/>
    <property type="match status" value="1"/>
</dbReference>
<dbReference type="AlphaFoldDB" id="A0A2S6AQI3"/>
<gene>
    <name evidence="1" type="ORF">C5E45_15185</name>
</gene>
<name>A0A2S6AQI3_9NOCA</name>
<proteinExistence type="predicted"/>
<accession>A0A2S6AQI3</accession>
<evidence type="ECO:0000313" key="1">
    <source>
        <dbReference type="EMBL" id="PPJ37459.1"/>
    </source>
</evidence>
<dbReference type="Gene3D" id="3.40.50.2000">
    <property type="entry name" value="Glycogen Phosphorylase B"/>
    <property type="match status" value="2"/>
</dbReference>
<sequence>MTILAAYAPGPGHCNTLLPLVEDLAAQSDCRVYLCGSQEVAAFTGIGSLDAQHQPAGFESYLRSSSSISGDEIIRRMGQRSRRDIERLITELHPDLIVCDTSERGAVVAAVDHGVPFLRVVSCADAATPNGSAEEARRRTLVRGYDADDLRSPLNLGTVAFGPRWFFSGSEPPQENLRCYRYRSRTAAEAIHGYSRRQRPRALISFGTFITEPPIEVLGKALMGLIDAGIKSLRVKIRKTSKRVILRGWSEYLSARTGVNISVTAELDLLHHLPHADLLLCHGSATSTLEALHRAVVPIIAPAHNDTLFVARRCIDADAGVVIDPTGNCIRKQVHAAATAALHSPQITAGMQSFAAANSALPPIAVLVDQLVRH</sequence>
<evidence type="ECO:0000313" key="2">
    <source>
        <dbReference type="Proteomes" id="UP000239874"/>
    </source>
</evidence>
<protein>
    <recommendedName>
        <fullName evidence="3">Glycosyl transferase family 28 C-terminal domain-containing protein</fullName>
    </recommendedName>
</protein>
<dbReference type="EMBL" id="PSZC01000009">
    <property type="protein sequence ID" value="PPJ37459.1"/>
    <property type="molecule type" value="Genomic_DNA"/>
</dbReference>